<dbReference type="Proteomes" id="UP000829720">
    <property type="component" value="Unassembled WGS sequence"/>
</dbReference>
<keyword evidence="2" id="KW-1133">Transmembrane helix</keyword>
<accession>A0A8T3CWI3</accession>
<evidence type="ECO:0000259" key="3">
    <source>
        <dbReference type="PROSITE" id="PS50835"/>
    </source>
</evidence>
<keyword evidence="2" id="KW-0812">Transmembrane</keyword>
<comment type="caution">
    <text evidence="4">The sequence shown here is derived from an EMBL/GenBank/DDBJ whole genome shotgun (WGS) entry which is preliminary data.</text>
</comment>
<dbReference type="OrthoDB" id="8878507at2759"/>
<feature type="transmembrane region" description="Helical" evidence="2">
    <location>
        <begin position="133"/>
        <end position="151"/>
    </location>
</feature>
<evidence type="ECO:0000313" key="4">
    <source>
        <dbReference type="EMBL" id="KAI1889633.1"/>
    </source>
</evidence>
<sequence>MCNFSIQSDLSNQPYFVYWIRTSSESSNVTCVYSYDYSNHGPLYDFHCPIGKDLLTRISNTTSKNPLEVQRFHNLSISNGSHSDSGHYMCAFNVIKGKKGFWAVIANITVTVDRQGPSGPRAIQPPGVNLTPLYVVLAIMIIIVLAITIYIRKKGNIAKESKFVREQRHQIGEESVDTDCSPYSVSGRELEPYSVVQLAAPPADSVERDQSELSAEPYSIVMQNSLYEASGPSQGDKDNSKPRTEHLAGNMKQPEGTVDTGAHVYEAIKHTNSTCV</sequence>
<feature type="compositionally biased region" description="Basic and acidic residues" evidence="1">
    <location>
        <begin position="235"/>
        <end position="246"/>
    </location>
</feature>
<dbReference type="SUPFAM" id="SSF48726">
    <property type="entry name" value="Immunoglobulin"/>
    <property type="match status" value="1"/>
</dbReference>
<dbReference type="EMBL" id="JAERUA010000015">
    <property type="protein sequence ID" value="KAI1889633.1"/>
    <property type="molecule type" value="Genomic_DNA"/>
</dbReference>
<keyword evidence="2" id="KW-0472">Membrane</keyword>
<evidence type="ECO:0000313" key="5">
    <source>
        <dbReference type="Proteomes" id="UP000829720"/>
    </source>
</evidence>
<dbReference type="AlphaFoldDB" id="A0A8T3CWI3"/>
<organism evidence="4 5">
    <name type="scientific">Albula goreensis</name>
    <dbReference type="NCBI Taxonomy" id="1534307"/>
    <lineage>
        <taxon>Eukaryota</taxon>
        <taxon>Metazoa</taxon>
        <taxon>Chordata</taxon>
        <taxon>Craniata</taxon>
        <taxon>Vertebrata</taxon>
        <taxon>Euteleostomi</taxon>
        <taxon>Actinopterygii</taxon>
        <taxon>Neopterygii</taxon>
        <taxon>Teleostei</taxon>
        <taxon>Albuliformes</taxon>
        <taxon>Albulidae</taxon>
        <taxon>Albula</taxon>
    </lineage>
</organism>
<feature type="region of interest" description="Disordered" evidence="1">
    <location>
        <begin position="228"/>
        <end position="257"/>
    </location>
</feature>
<protein>
    <recommendedName>
        <fullName evidence="3">Ig-like domain-containing protein</fullName>
    </recommendedName>
</protein>
<name>A0A8T3CWI3_9TELE</name>
<evidence type="ECO:0000256" key="2">
    <source>
        <dbReference type="SAM" id="Phobius"/>
    </source>
</evidence>
<dbReference type="InterPro" id="IPR013783">
    <property type="entry name" value="Ig-like_fold"/>
</dbReference>
<gene>
    <name evidence="4" type="ORF">AGOR_G00164960</name>
</gene>
<keyword evidence="5" id="KW-1185">Reference proteome</keyword>
<dbReference type="PROSITE" id="PS50835">
    <property type="entry name" value="IG_LIKE"/>
    <property type="match status" value="1"/>
</dbReference>
<dbReference type="InterPro" id="IPR036179">
    <property type="entry name" value="Ig-like_dom_sf"/>
</dbReference>
<reference evidence="4" key="1">
    <citation type="submission" date="2021-01" db="EMBL/GenBank/DDBJ databases">
        <authorList>
            <person name="Zahm M."/>
            <person name="Roques C."/>
            <person name="Cabau C."/>
            <person name="Klopp C."/>
            <person name="Donnadieu C."/>
            <person name="Jouanno E."/>
            <person name="Lampietro C."/>
            <person name="Louis A."/>
            <person name="Herpin A."/>
            <person name="Echchiki A."/>
            <person name="Berthelot C."/>
            <person name="Parey E."/>
            <person name="Roest-Crollius H."/>
            <person name="Braasch I."/>
            <person name="Postlethwait J."/>
            <person name="Bobe J."/>
            <person name="Montfort J."/>
            <person name="Bouchez O."/>
            <person name="Begum T."/>
            <person name="Mejri S."/>
            <person name="Adams A."/>
            <person name="Chen W.-J."/>
            <person name="Guiguen Y."/>
        </authorList>
    </citation>
    <scope>NUCLEOTIDE SEQUENCE</scope>
    <source>
        <tissue evidence="4">Blood</tissue>
    </source>
</reference>
<dbReference type="InterPro" id="IPR007110">
    <property type="entry name" value="Ig-like_dom"/>
</dbReference>
<feature type="domain" description="Ig-like" evidence="3">
    <location>
        <begin position="1"/>
        <end position="90"/>
    </location>
</feature>
<dbReference type="Gene3D" id="2.60.40.10">
    <property type="entry name" value="Immunoglobulins"/>
    <property type="match status" value="1"/>
</dbReference>
<evidence type="ECO:0000256" key="1">
    <source>
        <dbReference type="SAM" id="MobiDB-lite"/>
    </source>
</evidence>
<proteinExistence type="predicted"/>